<dbReference type="PANTHER" id="PTHR18901:SF38">
    <property type="entry name" value="PSEUDOURIDINE-5'-PHOSPHATASE"/>
    <property type="match status" value="1"/>
</dbReference>
<dbReference type="InterPro" id="IPR023198">
    <property type="entry name" value="PGP-like_dom2"/>
</dbReference>
<dbReference type="Gene3D" id="3.40.50.1000">
    <property type="entry name" value="HAD superfamily/HAD-like"/>
    <property type="match status" value="1"/>
</dbReference>
<dbReference type="EMBL" id="CCRF01000069">
    <property type="protein sequence ID" value="CEE02335.1"/>
    <property type="molecule type" value="Genomic_DNA"/>
</dbReference>
<dbReference type="PRINTS" id="PR00413">
    <property type="entry name" value="HADHALOGNASE"/>
</dbReference>
<dbReference type="NCBIfam" id="TIGR01509">
    <property type="entry name" value="HAD-SF-IA-v3"/>
    <property type="match status" value="1"/>
</dbReference>
<dbReference type="AlphaFoldDB" id="A0A090J396"/>
<dbReference type="Proteomes" id="UP000040576">
    <property type="component" value="Unassembled WGS sequence"/>
</dbReference>
<dbReference type="InterPro" id="IPR041492">
    <property type="entry name" value="HAD_2"/>
</dbReference>
<dbReference type="Gene3D" id="1.10.150.240">
    <property type="entry name" value="Putative phosphatase, domain 2"/>
    <property type="match status" value="1"/>
</dbReference>
<gene>
    <name evidence="1" type="ORF">BT1A1_2517</name>
</gene>
<keyword evidence="2" id="KW-1185">Reference proteome</keyword>
<evidence type="ECO:0000313" key="2">
    <source>
        <dbReference type="Proteomes" id="UP000040576"/>
    </source>
</evidence>
<dbReference type="InterPro" id="IPR036412">
    <property type="entry name" value="HAD-like_sf"/>
</dbReference>
<dbReference type="SFLD" id="SFLDG01135">
    <property type="entry name" value="C1.5.6:_HAD__Beta-PGM__Phospha"/>
    <property type="match status" value="1"/>
</dbReference>
<accession>A0A090J396</accession>
<reference evidence="1 2" key="1">
    <citation type="submission" date="2014-07" db="EMBL/GenBank/DDBJ databases">
        <authorList>
            <person name="Wibberg Daniel"/>
        </authorList>
    </citation>
    <scope>NUCLEOTIDE SEQUENCE [LARGE SCALE GENOMIC DNA]</scope>
</reference>
<dbReference type="SFLD" id="SFLDS00003">
    <property type="entry name" value="Haloacid_Dehalogenase"/>
    <property type="match status" value="1"/>
</dbReference>
<dbReference type="InterPro" id="IPR006439">
    <property type="entry name" value="HAD-SF_hydro_IA"/>
</dbReference>
<name>A0A090J396_9BACI</name>
<dbReference type="SFLD" id="SFLDG01129">
    <property type="entry name" value="C1.5:_HAD__Beta-PGM__Phosphata"/>
    <property type="match status" value="1"/>
</dbReference>
<protein>
    <recommendedName>
        <fullName evidence="3">HAD family phosphatase</fullName>
    </recommendedName>
</protein>
<dbReference type="NCBIfam" id="TIGR01549">
    <property type="entry name" value="HAD-SF-IA-v1"/>
    <property type="match status" value="1"/>
</dbReference>
<proteinExistence type="predicted"/>
<dbReference type="SUPFAM" id="SSF56784">
    <property type="entry name" value="HAD-like"/>
    <property type="match status" value="1"/>
</dbReference>
<dbReference type="InterPro" id="IPR023214">
    <property type="entry name" value="HAD_sf"/>
</dbReference>
<organism evidence="1 2">
    <name type="scientific">Caldibacillus thermoamylovorans</name>
    <dbReference type="NCBI Taxonomy" id="35841"/>
    <lineage>
        <taxon>Bacteria</taxon>
        <taxon>Bacillati</taxon>
        <taxon>Bacillota</taxon>
        <taxon>Bacilli</taxon>
        <taxon>Bacillales</taxon>
        <taxon>Bacillaceae</taxon>
        <taxon>Caldibacillus</taxon>
    </lineage>
</organism>
<dbReference type="Pfam" id="PF13419">
    <property type="entry name" value="HAD_2"/>
    <property type="match status" value="1"/>
</dbReference>
<evidence type="ECO:0008006" key="3">
    <source>
        <dbReference type="Google" id="ProtNLM"/>
    </source>
</evidence>
<dbReference type="PANTHER" id="PTHR18901">
    <property type="entry name" value="2-DEOXYGLUCOSE-6-PHOSPHATE PHOSPHATASE 2"/>
    <property type="match status" value="1"/>
</dbReference>
<sequence length="220" mass="25033">MQKINFAIFDMDGLLFDTERPSFLAMKKTAEKAGFKFSIETYKKLIGVSKPTSNQILHNLYGEEFFKKNVLDHFQEEFNKTVAEEGITIKKGALELLEVLEEKGFKKCIASSSNREVIENYLAITGLEDRFDFYLSGREVKKGKPHPDIFLEACKRGGVDPEKALVLEDSFHGFRAAIRANIRCIIVPDLVEPNEEMKQGAYRICSDLAEVAELIRTEKL</sequence>
<evidence type="ECO:0000313" key="1">
    <source>
        <dbReference type="EMBL" id="CEE02335.1"/>
    </source>
</evidence>